<dbReference type="Gene3D" id="3.40.50.1980">
    <property type="entry name" value="Nitrogenase molybdenum iron protein domain"/>
    <property type="match status" value="2"/>
</dbReference>
<dbReference type="PROSITE" id="PS50983">
    <property type="entry name" value="FE_B12_PBP"/>
    <property type="match status" value="1"/>
</dbReference>
<evidence type="ECO:0000256" key="2">
    <source>
        <dbReference type="ARBA" id="ARBA00008814"/>
    </source>
</evidence>
<evidence type="ECO:0000313" key="7">
    <source>
        <dbReference type="EMBL" id="ABX04381.1"/>
    </source>
</evidence>
<dbReference type="BioCyc" id="HAUR316274:GHYA-1765-MONOMER"/>
<name>A9B6S2_HERA2</name>
<comment type="similarity">
    <text evidence="2">Belongs to the bacterial solute-binding protein 8 family.</text>
</comment>
<gene>
    <name evidence="7" type="ordered locus">Haur_1738</name>
</gene>
<protein>
    <submittedName>
        <fullName evidence="7">Periplasmic binding protein</fullName>
    </submittedName>
</protein>
<dbReference type="FunCoup" id="A9B6S2">
    <property type="interactions" value="101"/>
</dbReference>
<dbReference type="InParanoid" id="A9B6S2"/>
<comment type="subcellular location">
    <subcellularLocation>
        <location evidence="1">Cell envelope</location>
    </subcellularLocation>
</comment>
<evidence type="ECO:0000313" key="8">
    <source>
        <dbReference type="Proteomes" id="UP000000787"/>
    </source>
</evidence>
<dbReference type="eggNOG" id="COG0614">
    <property type="taxonomic scope" value="Bacteria"/>
</dbReference>
<evidence type="ECO:0000256" key="5">
    <source>
        <dbReference type="SAM" id="SignalP"/>
    </source>
</evidence>
<accession>A9B6S2</accession>
<dbReference type="InterPro" id="IPR051313">
    <property type="entry name" value="Bact_iron-sidero_bind"/>
</dbReference>
<dbReference type="Pfam" id="PF01497">
    <property type="entry name" value="Peripla_BP_2"/>
    <property type="match status" value="1"/>
</dbReference>
<reference evidence="7 8" key="1">
    <citation type="journal article" date="2011" name="Stand. Genomic Sci.">
        <title>Complete genome sequence of the filamentous gliding predatory bacterium Herpetosiphon aurantiacus type strain (114-95(T)).</title>
        <authorList>
            <person name="Kiss H."/>
            <person name="Nett M."/>
            <person name="Domin N."/>
            <person name="Martin K."/>
            <person name="Maresca J.A."/>
            <person name="Copeland A."/>
            <person name="Lapidus A."/>
            <person name="Lucas S."/>
            <person name="Berry K.W."/>
            <person name="Glavina Del Rio T."/>
            <person name="Dalin E."/>
            <person name="Tice H."/>
            <person name="Pitluck S."/>
            <person name="Richardson P."/>
            <person name="Bruce D."/>
            <person name="Goodwin L."/>
            <person name="Han C."/>
            <person name="Detter J.C."/>
            <person name="Schmutz J."/>
            <person name="Brettin T."/>
            <person name="Land M."/>
            <person name="Hauser L."/>
            <person name="Kyrpides N.C."/>
            <person name="Ivanova N."/>
            <person name="Goker M."/>
            <person name="Woyke T."/>
            <person name="Klenk H.P."/>
            <person name="Bryant D.A."/>
        </authorList>
    </citation>
    <scope>NUCLEOTIDE SEQUENCE [LARGE SCALE GENOMIC DNA]</scope>
    <source>
        <strain evidence="8">ATCC 23779 / DSM 785 / 114-95</strain>
    </source>
</reference>
<evidence type="ECO:0000256" key="3">
    <source>
        <dbReference type="ARBA" id="ARBA00022448"/>
    </source>
</evidence>
<dbReference type="PROSITE" id="PS51257">
    <property type="entry name" value="PROKAR_LIPOPROTEIN"/>
    <property type="match status" value="1"/>
</dbReference>
<dbReference type="CDD" id="cd01146">
    <property type="entry name" value="FhuD"/>
    <property type="match status" value="1"/>
</dbReference>
<evidence type="ECO:0000259" key="6">
    <source>
        <dbReference type="PROSITE" id="PS50983"/>
    </source>
</evidence>
<keyword evidence="3" id="KW-0813">Transport</keyword>
<feature type="domain" description="Fe/B12 periplasmic-binding" evidence="6">
    <location>
        <begin position="91"/>
        <end position="362"/>
    </location>
</feature>
<dbReference type="InterPro" id="IPR002491">
    <property type="entry name" value="ABC_transptr_periplasmic_BD"/>
</dbReference>
<dbReference type="Proteomes" id="UP000000787">
    <property type="component" value="Chromosome"/>
</dbReference>
<keyword evidence="8" id="KW-1185">Reference proteome</keyword>
<dbReference type="EMBL" id="CP000875">
    <property type="protein sequence ID" value="ABX04381.1"/>
    <property type="molecule type" value="Genomic_DNA"/>
</dbReference>
<sequence>MVRFTRLLSCGLLLTVLAACGGAASTPTSAPAATATTAPTEAAAATATTAPTEAAVVEATATAASDTTTTSGNRTFTHALGEISIPNVPQRVIALDWMYLEDVLALGVQPVGAIDLENYPKWVDLPLTIDPSVVSIGANPAPDFESIAALKPDLILVGSLRGETIYDQLNAIAPTMMFNPYLKEGEGQPYDEMTTTFSTIAAVLGKETEGAAVLSKMEQTFADSKAQLAAAGLADANVLVAQTYASNNAAEVRLFTDNAAVMEIIKRLGLKNAWSDPTYQVWGFSSVGTEALAQFGDVHMLYITEEDNDPFQSAAIKPYWDSLEFVKAGQAHTLDSQTWTFGGPIAAEVFAQRVTEALLSESN</sequence>
<keyword evidence="4 5" id="KW-0732">Signal</keyword>
<dbReference type="STRING" id="316274.Haur_1738"/>
<dbReference type="GO" id="GO:1901678">
    <property type="term" value="P:iron coordination entity transport"/>
    <property type="evidence" value="ECO:0007669"/>
    <property type="project" value="UniProtKB-ARBA"/>
</dbReference>
<feature type="chain" id="PRO_5002732538" evidence="5">
    <location>
        <begin position="33"/>
        <end position="363"/>
    </location>
</feature>
<organism evidence="7 8">
    <name type="scientific">Herpetosiphon aurantiacus (strain ATCC 23779 / DSM 785 / 114-95)</name>
    <dbReference type="NCBI Taxonomy" id="316274"/>
    <lineage>
        <taxon>Bacteria</taxon>
        <taxon>Bacillati</taxon>
        <taxon>Chloroflexota</taxon>
        <taxon>Chloroflexia</taxon>
        <taxon>Herpetosiphonales</taxon>
        <taxon>Herpetosiphonaceae</taxon>
        <taxon>Herpetosiphon</taxon>
    </lineage>
</organism>
<evidence type="ECO:0000256" key="1">
    <source>
        <dbReference type="ARBA" id="ARBA00004196"/>
    </source>
</evidence>
<dbReference type="SUPFAM" id="SSF53807">
    <property type="entry name" value="Helical backbone' metal receptor"/>
    <property type="match status" value="1"/>
</dbReference>
<dbReference type="GO" id="GO:0030288">
    <property type="term" value="C:outer membrane-bounded periplasmic space"/>
    <property type="evidence" value="ECO:0007669"/>
    <property type="project" value="TreeGrafter"/>
</dbReference>
<evidence type="ECO:0000256" key="4">
    <source>
        <dbReference type="ARBA" id="ARBA00022729"/>
    </source>
</evidence>
<dbReference type="PANTHER" id="PTHR30532:SF1">
    <property type="entry name" value="IRON(3+)-HYDROXAMATE-BINDING PROTEIN FHUD"/>
    <property type="match status" value="1"/>
</dbReference>
<dbReference type="KEGG" id="hau:Haur_1738"/>
<feature type="signal peptide" evidence="5">
    <location>
        <begin position="1"/>
        <end position="32"/>
    </location>
</feature>
<proteinExistence type="inferred from homology"/>
<dbReference type="PANTHER" id="PTHR30532">
    <property type="entry name" value="IRON III DICITRATE-BINDING PERIPLASMIC PROTEIN"/>
    <property type="match status" value="1"/>
</dbReference>
<dbReference type="AlphaFoldDB" id="A9B6S2"/>
<dbReference type="HOGENOM" id="CLU_038034_10_1_0"/>